<evidence type="ECO:0000256" key="3">
    <source>
        <dbReference type="ARBA" id="ARBA00022989"/>
    </source>
</evidence>
<evidence type="ECO:0000256" key="1">
    <source>
        <dbReference type="ARBA" id="ARBA00004141"/>
    </source>
</evidence>
<dbReference type="InterPro" id="IPR011547">
    <property type="entry name" value="SLC26A/SulP_dom"/>
</dbReference>
<feature type="transmembrane region" description="Helical" evidence="5">
    <location>
        <begin position="63"/>
        <end position="80"/>
    </location>
</feature>
<dbReference type="InterPro" id="IPR002645">
    <property type="entry name" value="STAS_dom"/>
</dbReference>
<keyword evidence="4 5" id="KW-0472">Membrane</keyword>
<name>A0A371NQR7_9MICO</name>
<dbReference type="OrthoDB" id="9771198at2"/>
<evidence type="ECO:0000256" key="2">
    <source>
        <dbReference type="ARBA" id="ARBA00022692"/>
    </source>
</evidence>
<dbReference type="PANTHER" id="PTHR43310">
    <property type="entry name" value="SULFATE TRANSPORTER YBAR-RELATED"/>
    <property type="match status" value="1"/>
</dbReference>
<evidence type="ECO:0000256" key="4">
    <source>
        <dbReference type="ARBA" id="ARBA00023136"/>
    </source>
</evidence>
<dbReference type="SUPFAM" id="SSF52091">
    <property type="entry name" value="SpoIIaa-like"/>
    <property type="match status" value="1"/>
</dbReference>
<reference evidence="7 8" key="1">
    <citation type="submission" date="2018-08" db="EMBL/GenBank/DDBJ databases">
        <title>Isolation, diversity and antifungal activity of Actinobacteria from cow dung.</title>
        <authorList>
            <person name="Ling L."/>
        </authorList>
    </citation>
    <scope>NUCLEOTIDE SEQUENCE [LARGE SCALE GENOMIC DNA]</scope>
    <source>
        <strain evidence="7 8">NEAU-LLE</strain>
    </source>
</reference>
<feature type="transmembrane region" description="Helical" evidence="5">
    <location>
        <begin position="36"/>
        <end position="57"/>
    </location>
</feature>
<protein>
    <submittedName>
        <fullName evidence="7">SulP family inorganic anion transporter</fullName>
    </submittedName>
</protein>
<keyword evidence="2 5" id="KW-0812">Transmembrane</keyword>
<dbReference type="InterPro" id="IPR052706">
    <property type="entry name" value="Membrane-Transporter-like"/>
</dbReference>
<evidence type="ECO:0000256" key="5">
    <source>
        <dbReference type="SAM" id="Phobius"/>
    </source>
</evidence>
<feature type="transmembrane region" description="Helical" evidence="5">
    <location>
        <begin position="317"/>
        <end position="349"/>
    </location>
</feature>
<feature type="transmembrane region" description="Helical" evidence="5">
    <location>
        <begin position="138"/>
        <end position="155"/>
    </location>
</feature>
<comment type="subcellular location">
    <subcellularLocation>
        <location evidence="1">Membrane</location>
        <topology evidence="1">Multi-pass membrane protein</topology>
    </subcellularLocation>
</comment>
<dbReference type="Gene3D" id="3.30.750.24">
    <property type="entry name" value="STAS domain"/>
    <property type="match status" value="1"/>
</dbReference>
<feature type="transmembrane region" description="Helical" evidence="5">
    <location>
        <begin position="370"/>
        <end position="401"/>
    </location>
</feature>
<dbReference type="RefSeq" id="WP_116242917.1">
    <property type="nucleotide sequence ID" value="NZ_QUAB01000046.1"/>
</dbReference>
<dbReference type="PANTHER" id="PTHR43310:SF1">
    <property type="entry name" value="SULFATE TRANSPORTER YBAR-RELATED"/>
    <property type="match status" value="1"/>
</dbReference>
<evidence type="ECO:0000259" key="6">
    <source>
        <dbReference type="PROSITE" id="PS50801"/>
    </source>
</evidence>
<organism evidence="7 8">
    <name type="scientific">Microbacterium bovistercoris</name>
    <dbReference type="NCBI Taxonomy" id="2293570"/>
    <lineage>
        <taxon>Bacteria</taxon>
        <taxon>Bacillati</taxon>
        <taxon>Actinomycetota</taxon>
        <taxon>Actinomycetes</taxon>
        <taxon>Micrococcales</taxon>
        <taxon>Microbacteriaceae</taxon>
        <taxon>Microbacterium</taxon>
    </lineage>
</organism>
<dbReference type="CDD" id="cd07042">
    <property type="entry name" value="STAS_SulP_like_sulfate_transporter"/>
    <property type="match status" value="1"/>
</dbReference>
<gene>
    <name evidence="7" type="ORF">DY023_13810</name>
</gene>
<dbReference type="EMBL" id="QUAB01000046">
    <property type="protein sequence ID" value="REJ04518.1"/>
    <property type="molecule type" value="Genomic_DNA"/>
</dbReference>
<dbReference type="InterPro" id="IPR036513">
    <property type="entry name" value="STAS_dom_sf"/>
</dbReference>
<feature type="transmembrane region" description="Helical" evidence="5">
    <location>
        <begin position="235"/>
        <end position="255"/>
    </location>
</feature>
<feature type="domain" description="STAS" evidence="6">
    <location>
        <begin position="411"/>
        <end position="507"/>
    </location>
</feature>
<accession>A0A371NQR7</accession>
<feature type="transmembrane region" description="Helical" evidence="5">
    <location>
        <begin position="111"/>
        <end position="131"/>
    </location>
</feature>
<dbReference type="Pfam" id="PF01740">
    <property type="entry name" value="STAS"/>
    <property type="match status" value="1"/>
</dbReference>
<dbReference type="PROSITE" id="PS50801">
    <property type="entry name" value="STAS"/>
    <property type="match status" value="1"/>
</dbReference>
<dbReference type="GO" id="GO:0016020">
    <property type="term" value="C:membrane"/>
    <property type="evidence" value="ECO:0007669"/>
    <property type="project" value="UniProtKB-SubCell"/>
</dbReference>
<comment type="caution">
    <text evidence="7">The sequence shown here is derived from an EMBL/GenBank/DDBJ whole genome shotgun (WGS) entry which is preliminary data.</text>
</comment>
<dbReference type="AlphaFoldDB" id="A0A371NQR7"/>
<feature type="transmembrane region" description="Helical" evidence="5">
    <location>
        <begin position="161"/>
        <end position="179"/>
    </location>
</feature>
<dbReference type="Pfam" id="PF00916">
    <property type="entry name" value="Sulfate_transp"/>
    <property type="match status" value="2"/>
</dbReference>
<dbReference type="Proteomes" id="UP000262172">
    <property type="component" value="Unassembled WGS sequence"/>
</dbReference>
<sequence length="507" mass="52634">MPLSPSAPESTAYRLPNGQVPALAVLRHPRLLSTEVLAGMVTTLALIPEVISFSLISGVGPDVALISSVTLAIAMSFLGGRPAMVSAAAGSVALVIAPMVAVHGTEYVLPTVLLVGVLQVLFGVFGLARLVRYIPRSVMIGFVNALGVLIFVAQVSHVIDVPWMVYPLFAATILIVVLLPKITTAVPAPLVAIVVVTAAAMIFGLNVPTVGDEGTVSGGLPGLTPWTVPLDLTTLQIILPTAIGAALVGLLESLLTAKLVDDLTDSHSSKSRESWGLGVANILAGFWGGVAGCAMIGQTVVNVQLGRARSRVSTVIAGLFLLLLVAVLSPVMAAIPMAALAAVMMVVALRTIDWHSVRPSTLKRMPLSETAVMLVTVAVVVATGNLATGVGVGVLLALVLFARRIAHVTSVEREIVEGGAVARYRVLGPLFFASSNDLVDRFSYVDDPDRVVIDLSRSHVWDASSVAALDAIETKYAAHGATVELVGLNPHSRAFHGRLSGSLDGSA</sequence>
<proteinExistence type="predicted"/>
<evidence type="ECO:0000313" key="7">
    <source>
        <dbReference type="EMBL" id="REJ04518.1"/>
    </source>
</evidence>
<keyword evidence="3 5" id="KW-1133">Transmembrane helix</keyword>
<feature type="transmembrane region" description="Helical" evidence="5">
    <location>
        <begin position="275"/>
        <end position="297"/>
    </location>
</feature>
<feature type="transmembrane region" description="Helical" evidence="5">
    <location>
        <begin position="186"/>
        <end position="205"/>
    </location>
</feature>
<evidence type="ECO:0000313" key="8">
    <source>
        <dbReference type="Proteomes" id="UP000262172"/>
    </source>
</evidence>
<keyword evidence="8" id="KW-1185">Reference proteome</keyword>